<evidence type="ECO:0000313" key="10">
    <source>
        <dbReference type="Proteomes" id="UP001183615"/>
    </source>
</evidence>
<protein>
    <submittedName>
        <fullName evidence="9">Type VII secretion integral membrane protein EccD</fullName>
    </submittedName>
</protein>
<evidence type="ECO:0000256" key="1">
    <source>
        <dbReference type="ARBA" id="ARBA00004651"/>
    </source>
</evidence>
<comment type="subcellular location">
    <subcellularLocation>
        <location evidence="1">Cell membrane</location>
        <topology evidence="1">Multi-pass membrane protein</topology>
    </subcellularLocation>
</comment>
<evidence type="ECO:0000256" key="2">
    <source>
        <dbReference type="ARBA" id="ARBA00006162"/>
    </source>
</evidence>
<dbReference type="RefSeq" id="WP_311619383.1">
    <property type="nucleotide sequence ID" value="NZ_JAVREV010000012.1"/>
</dbReference>
<evidence type="ECO:0000313" key="9">
    <source>
        <dbReference type="EMBL" id="MDT0445167.1"/>
    </source>
</evidence>
<feature type="transmembrane region" description="Helical" evidence="7">
    <location>
        <begin position="279"/>
        <end position="297"/>
    </location>
</feature>
<keyword evidence="5 7" id="KW-1133">Transmembrane helix</keyword>
<feature type="transmembrane region" description="Helical" evidence="7">
    <location>
        <begin position="190"/>
        <end position="207"/>
    </location>
</feature>
<dbReference type="Proteomes" id="UP001183615">
    <property type="component" value="Unassembled WGS sequence"/>
</dbReference>
<dbReference type="NCBIfam" id="TIGR03920">
    <property type="entry name" value="T7SS_EccD"/>
    <property type="match status" value="1"/>
</dbReference>
<feature type="transmembrane region" description="Helical" evidence="7">
    <location>
        <begin position="161"/>
        <end position="178"/>
    </location>
</feature>
<feature type="transmembrane region" description="Helical" evidence="7">
    <location>
        <begin position="333"/>
        <end position="351"/>
    </location>
</feature>
<feature type="transmembrane region" description="Helical" evidence="7">
    <location>
        <begin position="455"/>
        <end position="473"/>
    </location>
</feature>
<comment type="similarity">
    <text evidence="2">Belongs to the EccD/Snm4 family.</text>
</comment>
<dbReference type="InterPro" id="IPR044049">
    <property type="entry name" value="EccD_transm"/>
</dbReference>
<proteinExistence type="inferred from homology"/>
<accession>A0ABU2S860</accession>
<gene>
    <name evidence="9" type="primary">eccD</name>
    <name evidence="9" type="ORF">RM779_21560</name>
</gene>
<dbReference type="InterPro" id="IPR024962">
    <property type="entry name" value="YukD-like"/>
</dbReference>
<keyword evidence="3" id="KW-1003">Cell membrane</keyword>
<dbReference type="Pfam" id="PF08817">
    <property type="entry name" value="YukD"/>
    <property type="match status" value="1"/>
</dbReference>
<sequence length="478" mass="48171">MTADLTTNGSRTHQPQPGTESAFVRIGLAGPAGRADLAVPAGVPLARLMPGLLRHAGQEPGQDGGVRHGGWILRRADGTRLDAAAPLAAQGVREGDLLFLGHGRDDTTPPLYDDVAEVIGEHGVRFGWPAAATRRTAAALAAVALLAGCGALAVAPGRLPGWLGLATALLALTVGVLMSRAFGDVRAGTFAAVLAAPPAVLGAARLLGTEAGTVDGFTAGHLLLACAVLAVVGALGPVLIGGGDGTFAALVVTGPLAATGALLAAVWDVTAAEAASVTAPLALALTTLWPTLALRVARMPAPHVAATAEDVESLPSQLAHEALRARIARARRLLTGLLAGSHVVAGGGTLVLFAAGGLWPGVLGAVLVVLMLMRARLFKEAGQRVVPLATALLTTAGAAAFALADRLGQTLAPLGIALPVALLTALIAGCVALFAGRQHVNPRLSRSLDMLETTVLLSVVPLALAVWEVYSALLNLRV</sequence>
<reference evidence="10" key="1">
    <citation type="submission" date="2023-07" db="EMBL/GenBank/DDBJ databases">
        <title>30 novel species of actinomycetes from the DSMZ collection.</title>
        <authorList>
            <person name="Nouioui I."/>
        </authorList>
    </citation>
    <scope>NUCLEOTIDE SEQUENCE [LARGE SCALE GENOMIC DNA]</scope>
    <source>
        <strain evidence="10">DSM 41886</strain>
    </source>
</reference>
<evidence type="ECO:0000256" key="6">
    <source>
        <dbReference type="ARBA" id="ARBA00023136"/>
    </source>
</evidence>
<evidence type="ECO:0000259" key="8">
    <source>
        <dbReference type="Pfam" id="PF19053"/>
    </source>
</evidence>
<dbReference type="InterPro" id="IPR006707">
    <property type="entry name" value="T7SS_EccD"/>
</dbReference>
<feature type="domain" description="EccD-like transmembrane" evidence="8">
    <location>
        <begin position="133"/>
        <end position="475"/>
    </location>
</feature>
<dbReference type="EMBL" id="JAVREV010000012">
    <property type="protein sequence ID" value="MDT0445167.1"/>
    <property type="molecule type" value="Genomic_DNA"/>
</dbReference>
<evidence type="ECO:0000256" key="4">
    <source>
        <dbReference type="ARBA" id="ARBA00022692"/>
    </source>
</evidence>
<feature type="transmembrane region" description="Helical" evidence="7">
    <location>
        <begin position="137"/>
        <end position="155"/>
    </location>
</feature>
<feature type="transmembrane region" description="Helical" evidence="7">
    <location>
        <begin position="247"/>
        <end position="267"/>
    </location>
</feature>
<organism evidence="9 10">
    <name type="scientific">Streptomyces johnsoniae</name>
    <dbReference type="NCBI Taxonomy" id="3075532"/>
    <lineage>
        <taxon>Bacteria</taxon>
        <taxon>Bacillati</taxon>
        <taxon>Actinomycetota</taxon>
        <taxon>Actinomycetes</taxon>
        <taxon>Kitasatosporales</taxon>
        <taxon>Streptomycetaceae</taxon>
        <taxon>Streptomyces</taxon>
    </lineage>
</organism>
<feature type="transmembrane region" description="Helical" evidence="7">
    <location>
        <begin position="385"/>
        <end position="404"/>
    </location>
</feature>
<dbReference type="Gene3D" id="3.10.20.90">
    <property type="entry name" value="Phosphatidylinositol 3-kinase Catalytic Subunit, Chain A, domain 1"/>
    <property type="match status" value="1"/>
</dbReference>
<evidence type="ECO:0000256" key="3">
    <source>
        <dbReference type="ARBA" id="ARBA00022475"/>
    </source>
</evidence>
<dbReference type="Pfam" id="PF19053">
    <property type="entry name" value="EccD"/>
    <property type="match status" value="1"/>
</dbReference>
<keyword evidence="10" id="KW-1185">Reference proteome</keyword>
<evidence type="ECO:0000256" key="7">
    <source>
        <dbReference type="SAM" id="Phobius"/>
    </source>
</evidence>
<feature type="transmembrane region" description="Helical" evidence="7">
    <location>
        <begin position="219"/>
        <end position="240"/>
    </location>
</feature>
<feature type="transmembrane region" description="Helical" evidence="7">
    <location>
        <begin position="357"/>
        <end position="373"/>
    </location>
</feature>
<name>A0ABU2S860_9ACTN</name>
<feature type="transmembrane region" description="Helical" evidence="7">
    <location>
        <begin position="416"/>
        <end position="435"/>
    </location>
</feature>
<comment type="caution">
    <text evidence="9">The sequence shown here is derived from an EMBL/GenBank/DDBJ whole genome shotgun (WGS) entry which is preliminary data.</text>
</comment>
<evidence type="ECO:0000256" key="5">
    <source>
        <dbReference type="ARBA" id="ARBA00022989"/>
    </source>
</evidence>
<keyword evidence="6 7" id="KW-0472">Membrane</keyword>
<keyword evidence="4 7" id="KW-0812">Transmembrane</keyword>
<dbReference type="PIRSF" id="PIRSF017804">
    <property type="entry name" value="Secretion_EccD1"/>
    <property type="match status" value="1"/>
</dbReference>